<dbReference type="GO" id="GO:0005524">
    <property type="term" value="F:ATP binding"/>
    <property type="evidence" value="ECO:0007669"/>
    <property type="project" value="UniProtKB-KW"/>
</dbReference>
<evidence type="ECO:0000256" key="1">
    <source>
        <dbReference type="ARBA" id="ARBA00004202"/>
    </source>
</evidence>
<comment type="subcellular location">
    <subcellularLocation>
        <location evidence="2">Cell inner membrane</location>
    </subcellularLocation>
    <subcellularLocation>
        <location evidence="1">Cell membrane</location>
        <topology evidence="1">Peripheral membrane protein</topology>
    </subcellularLocation>
</comment>
<organism evidence="12 13">
    <name type="scientific">Biomaibacter acetigenes</name>
    <dbReference type="NCBI Taxonomy" id="2316383"/>
    <lineage>
        <taxon>Bacteria</taxon>
        <taxon>Bacillati</taxon>
        <taxon>Bacillota</taxon>
        <taxon>Clostridia</taxon>
        <taxon>Thermosediminibacterales</taxon>
        <taxon>Tepidanaerobacteraceae</taxon>
        <taxon>Biomaibacter</taxon>
    </lineage>
</organism>
<dbReference type="RefSeq" id="WP_122014263.1">
    <property type="nucleotide sequence ID" value="NZ_CP033169.1"/>
</dbReference>
<dbReference type="CDD" id="cd03215">
    <property type="entry name" value="ABC_Carb_Monos_II"/>
    <property type="match status" value="1"/>
</dbReference>
<dbReference type="PROSITE" id="PS00211">
    <property type="entry name" value="ABC_TRANSPORTER_1"/>
    <property type="match status" value="1"/>
</dbReference>
<dbReference type="PROSITE" id="PS50893">
    <property type="entry name" value="ABC_TRANSPORTER_2"/>
    <property type="match status" value="2"/>
</dbReference>
<dbReference type="Proteomes" id="UP000280960">
    <property type="component" value="Chromosome"/>
</dbReference>
<sequence>MNDFILEMKDITKEFSGVKALDKVNFRVKKGEIHALCGENGAGKSTLMKILSGIYPYGTYTGQIIYNGQELAMHGIKDSEKAGIAIIHQELALVNELSVSENIFIGNEPSKNGIVDFNELYSKTKGLLKELHLNINPYTKIKNLGIGQQQLVEIAKALSKNASLLILDEPTASLTDSEVAILMNILKQLKSRGVTCIYISHKLNEVMEIADTVTVIRDGKTIGSDALNNLTQDKIIKMMVGRELSDLFPKELHTIGDTIFSVKNFNAYEVNNPNKRVVKDVNFSLKKGEILGIFGLIGAGRTELVSSIFGSYGGKYDGEIYLQGNKINIKTPDDALRHGIAMVPEDRKRHGLIGTMTVRQNITISNIENYRGRFDSIDLNKEILDVKSYIKELKIKVAYFDMLVKSLSGGNQQKVVLAKNLLRRPQILMLDEPTRGIDVGAKYEIYKLMNELVKEGISIIMVSSELPEILGISDRILVMHEGKITGEFENNNITQEMIMDKALGGTK</sequence>
<keyword evidence="3" id="KW-0813">Transport</keyword>
<keyword evidence="5" id="KW-0762">Sugar transport</keyword>
<dbReference type="EMBL" id="CP033169">
    <property type="protein sequence ID" value="AYO29966.1"/>
    <property type="molecule type" value="Genomic_DNA"/>
</dbReference>
<protein>
    <submittedName>
        <fullName evidence="12">Xylose ABC transporter ATP-binding protein</fullName>
    </submittedName>
</protein>
<keyword evidence="6" id="KW-0677">Repeat</keyword>
<evidence type="ECO:0000256" key="3">
    <source>
        <dbReference type="ARBA" id="ARBA00022448"/>
    </source>
</evidence>
<dbReference type="InterPro" id="IPR050107">
    <property type="entry name" value="ABC_carbohydrate_import_ATPase"/>
</dbReference>
<evidence type="ECO:0000313" key="12">
    <source>
        <dbReference type="EMBL" id="AYO29966.1"/>
    </source>
</evidence>
<dbReference type="Gene3D" id="3.40.50.300">
    <property type="entry name" value="P-loop containing nucleotide triphosphate hydrolases"/>
    <property type="match status" value="2"/>
</dbReference>
<keyword evidence="13" id="KW-1185">Reference proteome</keyword>
<dbReference type="InterPro" id="IPR003593">
    <property type="entry name" value="AAA+_ATPase"/>
</dbReference>
<dbReference type="GO" id="GO:0015749">
    <property type="term" value="P:monosaccharide transmembrane transport"/>
    <property type="evidence" value="ECO:0007669"/>
    <property type="project" value="UniProtKB-ARBA"/>
</dbReference>
<keyword evidence="10" id="KW-0472">Membrane</keyword>
<keyword evidence="8 12" id="KW-0067">ATP-binding</keyword>
<evidence type="ECO:0000256" key="4">
    <source>
        <dbReference type="ARBA" id="ARBA00022475"/>
    </source>
</evidence>
<proteinExistence type="predicted"/>
<feature type="domain" description="ABC transporter" evidence="11">
    <location>
        <begin position="262"/>
        <end position="506"/>
    </location>
</feature>
<dbReference type="PANTHER" id="PTHR43790:SF1">
    <property type="entry name" value="XYLOSE IMPORT ATP-BINDING PROTEIN XYLG"/>
    <property type="match status" value="1"/>
</dbReference>
<dbReference type="InterPro" id="IPR027417">
    <property type="entry name" value="P-loop_NTPase"/>
</dbReference>
<accession>A0A3G2R379</accession>
<keyword evidence="7" id="KW-0547">Nucleotide-binding</keyword>
<name>A0A3G2R379_9FIRM</name>
<evidence type="ECO:0000259" key="11">
    <source>
        <dbReference type="PROSITE" id="PS50893"/>
    </source>
</evidence>
<dbReference type="GO" id="GO:0016887">
    <property type="term" value="F:ATP hydrolysis activity"/>
    <property type="evidence" value="ECO:0007669"/>
    <property type="project" value="InterPro"/>
</dbReference>
<dbReference type="InterPro" id="IPR003439">
    <property type="entry name" value="ABC_transporter-like_ATP-bd"/>
</dbReference>
<dbReference type="NCBIfam" id="NF010069">
    <property type="entry name" value="PRK13549.1"/>
    <property type="match status" value="1"/>
</dbReference>
<gene>
    <name evidence="12" type="ORF">D2962_04535</name>
</gene>
<dbReference type="AlphaFoldDB" id="A0A3G2R379"/>
<evidence type="ECO:0000256" key="6">
    <source>
        <dbReference type="ARBA" id="ARBA00022737"/>
    </source>
</evidence>
<dbReference type="CDD" id="cd03216">
    <property type="entry name" value="ABC_Carb_Monos_I"/>
    <property type="match status" value="1"/>
</dbReference>
<keyword evidence="9" id="KW-1278">Translocase</keyword>
<dbReference type="FunFam" id="3.40.50.300:FF:000127">
    <property type="entry name" value="Ribose import ATP-binding protein RbsA"/>
    <property type="match status" value="1"/>
</dbReference>
<dbReference type="SMART" id="SM00382">
    <property type="entry name" value="AAA"/>
    <property type="match status" value="2"/>
</dbReference>
<dbReference type="SUPFAM" id="SSF52540">
    <property type="entry name" value="P-loop containing nucleoside triphosphate hydrolases"/>
    <property type="match status" value="2"/>
</dbReference>
<evidence type="ECO:0000256" key="8">
    <source>
        <dbReference type="ARBA" id="ARBA00022840"/>
    </source>
</evidence>
<dbReference type="PANTHER" id="PTHR43790">
    <property type="entry name" value="CARBOHYDRATE TRANSPORT ATP-BINDING PROTEIN MG119-RELATED"/>
    <property type="match status" value="1"/>
</dbReference>
<reference evidence="12 13" key="1">
    <citation type="submission" date="2018-10" db="EMBL/GenBank/DDBJ databases">
        <authorList>
            <person name="Zhang X."/>
        </authorList>
    </citation>
    <scope>NUCLEOTIDE SEQUENCE [LARGE SCALE GENOMIC DNA]</scope>
    <source>
        <strain evidence="12 13">SK-G1</strain>
    </source>
</reference>
<dbReference type="Pfam" id="PF00005">
    <property type="entry name" value="ABC_tran"/>
    <property type="match status" value="2"/>
</dbReference>
<evidence type="ECO:0000256" key="2">
    <source>
        <dbReference type="ARBA" id="ARBA00004533"/>
    </source>
</evidence>
<evidence type="ECO:0000256" key="5">
    <source>
        <dbReference type="ARBA" id="ARBA00022597"/>
    </source>
</evidence>
<dbReference type="GO" id="GO:0005886">
    <property type="term" value="C:plasma membrane"/>
    <property type="evidence" value="ECO:0007669"/>
    <property type="project" value="UniProtKB-SubCell"/>
</dbReference>
<evidence type="ECO:0000256" key="9">
    <source>
        <dbReference type="ARBA" id="ARBA00022967"/>
    </source>
</evidence>
<dbReference type="FunFam" id="3.40.50.300:FF:000126">
    <property type="entry name" value="Galactose/methyl galactoside import ATP-binding protein MglA"/>
    <property type="match status" value="1"/>
</dbReference>
<keyword evidence="4" id="KW-1003">Cell membrane</keyword>
<dbReference type="InterPro" id="IPR017871">
    <property type="entry name" value="ABC_transporter-like_CS"/>
</dbReference>
<feature type="domain" description="ABC transporter" evidence="11">
    <location>
        <begin position="6"/>
        <end position="243"/>
    </location>
</feature>
<evidence type="ECO:0000313" key="13">
    <source>
        <dbReference type="Proteomes" id="UP000280960"/>
    </source>
</evidence>
<dbReference type="KEGG" id="bacg:D2962_04535"/>
<evidence type="ECO:0000256" key="7">
    <source>
        <dbReference type="ARBA" id="ARBA00022741"/>
    </source>
</evidence>
<evidence type="ECO:0000256" key="10">
    <source>
        <dbReference type="ARBA" id="ARBA00023136"/>
    </source>
</evidence>